<dbReference type="AlphaFoldDB" id="A0A4Y1YIX8"/>
<evidence type="ECO:0000313" key="1">
    <source>
        <dbReference type="EMBL" id="BBL34036.1"/>
    </source>
</evidence>
<evidence type="ECO:0000313" key="2">
    <source>
        <dbReference type="Proteomes" id="UP000316473"/>
    </source>
</evidence>
<proteinExistence type="predicted"/>
<accession>A0A4Y1YIX8</accession>
<keyword evidence="2" id="KW-1185">Reference proteome</keyword>
<dbReference type="Proteomes" id="UP000316473">
    <property type="component" value="Chromosome"/>
</dbReference>
<dbReference type="KEGG" id="nst:Nstercoris_00265"/>
<gene>
    <name evidence="1" type="ORF">Nstercoris_00265</name>
</gene>
<reference evidence="1 2" key="1">
    <citation type="submission" date="2019-06" db="EMBL/GenBank/DDBJ databases">
        <title>Nitrosomonas stercoris KYUHI-S whole genome shotgun sequence.</title>
        <authorList>
            <person name="Nakagawa T."/>
            <person name="Tsuchiya Y."/>
            <person name="Takahashi R."/>
        </authorList>
    </citation>
    <scope>NUCLEOTIDE SEQUENCE [LARGE SCALE GENOMIC DNA]</scope>
    <source>
        <strain evidence="1 2">KYUHI-S</strain>
    </source>
</reference>
<protein>
    <submittedName>
        <fullName evidence="1">Uncharacterized protein</fullName>
    </submittedName>
</protein>
<dbReference type="EMBL" id="AP019755">
    <property type="protein sequence ID" value="BBL34036.1"/>
    <property type="molecule type" value="Genomic_DNA"/>
</dbReference>
<name>A0A4Y1YIX8_9PROT</name>
<sequence>MTFKTKQHPRWAFVQAPIAPFANFSKSHKPSGFLIGPYGLRPNVVPQLVAQMTNSIRCLWSAEPAPHSVIRFVAPTDSTRLEGIL</sequence>
<organism evidence="1 2">
    <name type="scientific">Nitrosomonas stercoris</name>
    <dbReference type="NCBI Taxonomy" id="1444684"/>
    <lineage>
        <taxon>Bacteria</taxon>
        <taxon>Pseudomonadati</taxon>
        <taxon>Pseudomonadota</taxon>
        <taxon>Betaproteobacteria</taxon>
        <taxon>Nitrosomonadales</taxon>
        <taxon>Nitrosomonadaceae</taxon>
        <taxon>Nitrosomonas</taxon>
    </lineage>
</organism>